<dbReference type="CDD" id="cd00812">
    <property type="entry name" value="LeuRS_core"/>
    <property type="match status" value="1"/>
</dbReference>
<evidence type="ECO:0000256" key="12">
    <source>
        <dbReference type="ARBA" id="ARBA00024357"/>
    </source>
</evidence>
<dbReference type="CDD" id="cd17942">
    <property type="entry name" value="DEADc_DDX18"/>
    <property type="match status" value="1"/>
</dbReference>
<feature type="compositionally biased region" description="Basic residues" evidence="15">
    <location>
        <begin position="7"/>
        <end position="17"/>
    </location>
</feature>
<dbReference type="SUPFAM" id="SSF50677">
    <property type="entry name" value="ValRS/IleRS/LeuRS editing domain"/>
    <property type="match status" value="1"/>
</dbReference>
<evidence type="ECO:0000256" key="11">
    <source>
        <dbReference type="ARBA" id="ARBA00023146"/>
    </source>
</evidence>
<proteinExistence type="inferred from homology"/>
<dbReference type="InterPro" id="IPR025313">
    <property type="entry name" value="SPB4-like_CTE"/>
</dbReference>
<dbReference type="Pfam" id="PF24810">
    <property type="entry name" value="RBD_LARS1"/>
    <property type="match status" value="1"/>
</dbReference>
<dbReference type="SMART" id="SM00490">
    <property type="entry name" value="HELICc"/>
    <property type="match status" value="1"/>
</dbReference>
<dbReference type="Gene3D" id="3.40.50.300">
    <property type="entry name" value="P-loop containing nucleotide triphosphate hydrolases"/>
    <property type="match status" value="2"/>
</dbReference>
<dbReference type="EC" id="6.1.1.4" evidence="3"/>
<dbReference type="InterPro" id="IPR001650">
    <property type="entry name" value="Helicase_C-like"/>
</dbReference>
<comment type="catalytic activity">
    <reaction evidence="14">
        <text>ATP + H2O = ADP + phosphate + H(+)</text>
        <dbReference type="Rhea" id="RHEA:13065"/>
        <dbReference type="ChEBI" id="CHEBI:15377"/>
        <dbReference type="ChEBI" id="CHEBI:15378"/>
        <dbReference type="ChEBI" id="CHEBI:30616"/>
        <dbReference type="ChEBI" id="CHEBI:43474"/>
        <dbReference type="ChEBI" id="CHEBI:456216"/>
        <dbReference type="EC" id="3.6.4.13"/>
    </reaction>
</comment>
<dbReference type="PROSITE" id="PS51192">
    <property type="entry name" value="HELICASE_ATP_BIND_1"/>
    <property type="match status" value="1"/>
</dbReference>
<evidence type="ECO:0000256" key="9">
    <source>
        <dbReference type="ARBA" id="ARBA00022884"/>
    </source>
</evidence>
<dbReference type="SUPFAM" id="SSF52374">
    <property type="entry name" value="Nucleotidylyl transferase"/>
    <property type="match status" value="1"/>
</dbReference>
<dbReference type="InterPro" id="IPR044773">
    <property type="entry name" value="DDX18/Has1_DEADc"/>
</dbReference>
<keyword evidence="6" id="KW-0378">Hydrolase</keyword>
<dbReference type="PROSITE" id="PS51194">
    <property type="entry name" value="HELICASE_CTER"/>
    <property type="match status" value="1"/>
</dbReference>
<feature type="region of interest" description="Disordered" evidence="15">
    <location>
        <begin position="1"/>
        <end position="93"/>
    </location>
</feature>
<feature type="domain" description="Helicase ATP-binding" evidence="16">
    <location>
        <begin position="146"/>
        <end position="321"/>
    </location>
</feature>
<evidence type="ECO:0000256" key="6">
    <source>
        <dbReference type="ARBA" id="ARBA00022801"/>
    </source>
</evidence>
<dbReference type="Pfam" id="PF00133">
    <property type="entry name" value="tRNA-synt_1"/>
    <property type="match status" value="2"/>
</dbReference>
<evidence type="ECO:0000313" key="19">
    <source>
        <dbReference type="Proteomes" id="UP001158576"/>
    </source>
</evidence>
<evidence type="ECO:0000256" key="8">
    <source>
        <dbReference type="ARBA" id="ARBA00022840"/>
    </source>
</evidence>
<evidence type="ECO:0000259" key="17">
    <source>
        <dbReference type="PROSITE" id="PS51194"/>
    </source>
</evidence>
<dbReference type="InterPro" id="IPR011545">
    <property type="entry name" value="DEAD/DEAH_box_helicase_dom"/>
</dbReference>
<dbReference type="InterPro" id="IPR014729">
    <property type="entry name" value="Rossmann-like_a/b/a_fold"/>
</dbReference>
<keyword evidence="5" id="KW-0547">Nucleotide-binding</keyword>
<keyword evidence="19" id="KW-1185">Reference proteome</keyword>
<dbReference type="PANTHER" id="PTHR45794">
    <property type="entry name" value="LEUCYL-TRNA SYNTHETASE"/>
    <property type="match status" value="1"/>
</dbReference>
<evidence type="ECO:0000256" key="5">
    <source>
        <dbReference type="ARBA" id="ARBA00022741"/>
    </source>
</evidence>
<dbReference type="InterPro" id="IPR013155">
    <property type="entry name" value="M/V/L/I-tRNA-synth_anticd-bd"/>
</dbReference>
<dbReference type="PANTHER" id="PTHR45794:SF1">
    <property type="entry name" value="LEUCINE--TRNA LIGASE, CYTOPLASMIC"/>
    <property type="match status" value="1"/>
</dbReference>
<evidence type="ECO:0000256" key="13">
    <source>
        <dbReference type="ARBA" id="ARBA00030520"/>
    </source>
</evidence>
<keyword evidence="7" id="KW-0347">Helicase</keyword>
<dbReference type="InterPro" id="IPR055416">
    <property type="entry name" value="RBD_LARS1"/>
</dbReference>
<dbReference type="SMART" id="SM00487">
    <property type="entry name" value="DEXDc"/>
    <property type="match status" value="1"/>
</dbReference>
<organism evidence="18 19">
    <name type="scientific">Oikopleura dioica</name>
    <name type="common">Tunicate</name>
    <dbReference type="NCBI Taxonomy" id="34765"/>
    <lineage>
        <taxon>Eukaryota</taxon>
        <taxon>Metazoa</taxon>
        <taxon>Chordata</taxon>
        <taxon>Tunicata</taxon>
        <taxon>Appendicularia</taxon>
        <taxon>Copelata</taxon>
        <taxon>Oikopleuridae</taxon>
        <taxon>Oikopleura</taxon>
    </lineage>
</organism>
<dbReference type="CDD" id="cd18787">
    <property type="entry name" value="SF2_C_DEAD"/>
    <property type="match status" value="1"/>
</dbReference>
<dbReference type="Gene3D" id="3.40.50.620">
    <property type="entry name" value="HUPs"/>
    <property type="match status" value="1"/>
</dbReference>
<dbReference type="Pfam" id="PF00271">
    <property type="entry name" value="Helicase_C"/>
    <property type="match status" value="1"/>
</dbReference>
<dbReference type="Gene3D" id="1.10.730.10">
    <property type="entry name" value="Isoleucyl-tRNA Synthetase, Domain 1"/>
    <property type="match status" value="1"/>
</dbReference>
<dbReference type="InterPro" id="IPR054509">
    <property type="entry name" value="LARS1_ULD"/>
</dbReference>
<reference evidence="18 19" key="1">
    <citation type="submission" date="2021-04" db="EMBL/GenBank/DDBJ databases">
        <authorList>
            <person name="Bliznina A."/>
        </authorList>
    </citation>
    <scope>NUCLEOTIDE SEQUENCE [LARGE SCALE GENOMIC DNA]</scope>
</reference>
<keyword evidence="4" id="KW-0436">Ligase</keyword>
<keyword evidence="11" id="KW-0030">Aminoacyl-tRNA synthetase</keyword>
<dbReference type="SUPFAM" id="SSF47323">
    <property type="entry name" value="Anticodon-binding domain of a subclass of class I aminoacyl-tRNA synthetases"/>
    <property type="match status" value="1"/>
</dbReference>
<gene>
    <name evidence="18" type="ORF">OKIOD_LOCUS4541</name>
</gene>
<feature type="compositionally biased region" description="Basic and acidic residues" evidence="15">
    <location>
        <begin position="26"/>
        <end position="36"/>
    </location>
</feature>
<dbReference type="SMART" id="SM01178">
    <property type="entry name" value="DUF4217"/>
    <property type="match status" value="1"/>
</dbReference>
<dbReference type="Pfam" id="PF08264">
    <property type="entry name" value="Anticodon_1"/>
    <property type="match status" value="1"/>
</dbReference>
<dbReference type="InterPro" id="IPR014001">
    <property type="entry name" value="Helicase_ATP-bd"/>
</dbReference>
<dbReference type="Pfam" id="PF00270">
    <property type="entry name" value="DEAD"/>
    <property type="match status" value="1"/>
</dbReference>
<dbReference type="CDD" id="cd07959">
    <property type="entry name" value="Anticodon_Ia_Leu_AEc"/>
    <property type="match status" value="1"/>
</dbReference>
<dbReference type="Pfam" id="PF13959">
    <property type="entry name" value="CTE_SPB4"/>
    <property type="match status" value="1"/>
</dbReference>
<protein>
    <recommendedName>
        <fullName evidence="13">Leucyl-tRNA synthetase</fullName>
        <ecNumber evidence="2">3.6.4.13</ecNumber>
        <ecNumber evidence="3">6.1.1.4</ecNumber>
    </recommendedName>
</protein>
<keyword evidence="9" id="KW-0694">RNA-binding</keyword>
<evidence type="ECO:0000256" key="7">
    <source>
        <dbReference type="ARBA" id="ARBA00022806"/>
    </source>
</evidence>
<evidence type="ECO:0000256" key="3">
    <source>
        <dbReference type="ARBA" id="ARBA00013164"/>
    </source>
</evidence>
<name>A0ABN7S637_OIKDI</name>
<evidence type="ECO:0000256" key="15">
    <source>
        <dbReference type="SAM" id="MobiDB-lite"/>
    </source>
</evidence>
<evidence type="ECO:0000259" key="16">
    <source>
        <dbReference type="PROSITE" id="PS51192"/>
    </source>
</evidence>
<dbReference type="NCBIfam" id="TIGR00395">
    <property type="entry name" value="leuS_arch"/>
    <property type="match status" value="1"/>
</dbReference>
<feature type="domain" description="Helicase C-terminal" evidence="17">
    <location>
        <begin position="348"/>
        <end position="506"/>
    </location>
</feature>
<dbReference type="Pfam" id="PF22947">
    <property type="entry name" value="ULD_3"/>
    <property type="match status" value="1"/>
</dbReference>
<evidence type="ECO:0000256" key="2">
    <source>
        <dbReference type="ARBA" id="ARBA00012552"/>
    </source>
</evidence>
<comment type="similarity">
    <text evidence="1">Belongs to the class-I aminoacyl-tRNA synthetase family.</text>
</comment>
<evidence type="ECO:0000256" key="1">
    <source>
        <dbReference type="ARBA" id="ARBA00005594"/>
    </source>
</evidence>
<dbReference type="InterPro" id="IPR009008">
    <property type="entry name" value="Val/Leu/Ile-tRNA-synth_edit"/>
</dbReference>
<dbReference type="Gene3D" id="3.90.740.10">
    <property type="entry name" value="Valyl/Leucyl/Isoleucyl-tRNA synthetase, editing domain"/>
    <property type="match status" value="1"/>
</dbReference>
<evidence type="ECO:0000256" key="14">
    <source>
        <dbReference type="ARBA" id="ARBA00047984"/>
    </source>
</evidence>
<dbReference type="EMBL" id="OU015568">
    <property type="protein sequence ID" value="CAG5091338.1"/>
    <property type="molecule type" value="Genomic_DNA"/>
</dbReference>
<evidence type="ECO:0000256" key="4">
    <source>
        <dbReference type="ARBA" id="ARBA00022598"/>
    </source>
</evidence>
<dbReference type="Proteomes" id="UP001158576">
    <property type="component" value="Chromosome PAR"/>
</dbReference>
<feature type="compositionally biased region" description="Acidic residues" evidence="15">
    <location>
        <begin position="52"/>
        <end position="76"/>
    </location>
</feature>
<dbReference type="InterPro" id="IPR002300">
    <property type="entry name" value="aa-tRNA-synth_Ia"/>
</dbReference>
<sequence>MDAATRRQLKKNRKKLLQAKLLGESSEEKHEVLPEKKPKKKAQPKVEPPKEESEEEETSEAENEQNEVEIGQEEPLESVGLSAPSNDDDEYIRDTHGGLKVRKIDLNKEVDTSWDSLSEKVSEKTLEAITKGMGYSNMMPIQARSIPHLLTGKDVLAAAKTGSGKTLAFLVPIVELITKLKFMNRNGTGAIILSPTRELAMQTFGVLKELMENHSQTFGLIMGGSDRKAEAKKLQNGINILVATPGRLLDHLQNTANFMVKNLMCFCIDEADRILEVGFEEEMKSIVKLIPKKRQTMLFSATQTKKIEDLARISLKKVPVYIGVDDDKSTATSEMLEQGYVMSEGDARIRILYTFLKKNKKKKIMVFFSSCMSVKFHYELFNYIDIPVLSIHGKQKQSKRTSTYFQFCNAETGIMFCTDVAARGLDIPAVDWIVQYDPPDDPKEYIHRVGRACRGDSKSKGHALLFLRPAEIGFLLYLKKAKVPLSEFTIQESKVANIQNQLEKLLKTNYYLNQSAKEGYKSCVRAYASHSLRNVFEVQTLDLKKVAKSFGFDTPPWVDIGVAGVKRKGEKDGRKERMISKKKRGAKIRMGERKKVVACKQLEAKHQKRWDESKVFEANAPKPGTAEWNQEKHFTCFPYPYMNGRLHLGHTFTITKCEFDTGYQRMKGRNAFFPFGFHCTGMPIAAASDKIKREMQDFGCPPVFPTAVEEIKEEVKEIKIVDKSKGKKSKAVAKQGSAKYQWQIMQALGFQDDEIAKFAEYDTWLNYFPPMAMDDLKKMGLKTDWRRSFITTDRNPYYDSFVRWQFKHLKAKKKIAFGKRPSIFSPKTDQPCMDHDRASGEGVGPQEYTLIKMKLVDLMDNSKVPQFAGKNVFFVAATLRPETMYGQTNCWISPDITYVAVEARDGSVFVCTQRAARNMAFQELLKLDKEVKPVCLIPGRDLMGAKLKAPLSHYDHVYALPMLTIKEGKGTGVVTSVPSDAPDDFAALTDLKNKEPLRQKYGITDEMVLPFDPVPIIEVPGYGSLSAVEACKKHKVKSQNDSAKLMEAKEEVYLKGFYEGVLNVGKYAGTQIQKCKDAIKADMIASKEAIKYLEPEKQIISRAGDECVVAICDQWYLDYGEPEWRKKIEECLEGMELYSSDVRNNFNKTVDWLREHACSRTYGLGTRLPWDEYWLIESLSDSTIYMAYYTVAHILQGGTYKDGQYSPNFNGQAGSPFGVKAEDMTPEVWDYIFLNGQKPTTAIKSDVLEKMKNEFNYWYPVDCRVSGKDLVQNHLTYFLYNHVAMWENDKTKWPQSVRANGHLLLNGEKMSKSTGNFLTLTDAIEKYSADGMRLALADAGDSVEDANFVDKTADGAVLRLYNWIDFVTDVANKKPQLILKDGPTDERLIDRVFEHEMRRAVKLTDAAYSKMLYKEAMKEGFYILQGVLNKYREICGAEGMNAKLVDRFIEVQTLLICPICPHIAEEVWEITGKKGFAVSTPFPEILEYDPILIESSEFLAETVRDVRLKLKDRLQPKKGKAPAETPTNCTVYVAKEYPAWQRVCLGVLREGLEKNGEFFDNKAIAARMKTEPDVKKYMKKVMPYIQMVKERHEAIGKRALDLTSPFDEMKVLNESMGYMTSALELGIDIKYSSEGDNVIQENTYPGHPTYNFFKVPSVHFECVNAQPGSGQFSVFMNVKEGDSVAQLRQTIAKQQKKETSQVRIYRYDSYEASRRIPNLNEIMKGKVQVEDGEQFSINVDEKKVFIGKQEVFDRLVYFTD</sequence>
<dbReference type="EC" id="3.6.4.13" evidence="2"/>
<dbReference type="InterPro" id="IPR009080">
    <property type="entry name" value="tRNAsynth_Ia_anticodon-bd"/>
</dbReference>
<dbReference type="SUPFAM" id="SSF52540">
    <property type="entry name" value="P-loop containing nucleoside triphosphate hydrolases"/>
    <property type="match status" value="1"/>
</dbReference>
<dbReference type="NCBIfam" id="NF008957">
    <property type="entry name" value="PRK12300.1"/>
    <property type="match status" value="1"/>
</dbReference>
<dbReference type="InterPro" id="IPR004493">
    <property type="entry name" value="Leu-tRNA-synth_Ia_arc/euk"/>
</dbReference>
<evidence type="ECO:0000313" key="18">
    <source>
        <dbReference type="EMBL" id="CAG5091338.1"/>
    </source>
</evidence>
<accession>A0ABN7S637</accession>
<keyword evidence="10" id="KW-0648">Protein biosynthesis</keyword>
<evidence type="ECO:0000256" key="10">
    <source>
        <dbReference type="ARBA" id="ARBA00022917"/>
    </source>
</evidence>
<comment type="similarity">
    <text evidence="12">Belongs to the DEAD box helicase family. DDX18/HAS1 subfamily.</text>
</comment>
<keyword evidence="8" id="KW-0067">ATP-binding</keyword>
<dbReference type="InterPro" id="IPR027417">
    <property type="entry name" value="P-loop_NTPase"/>
</dbReference>